<dbReference type="Proteomes" id="UP000653305">
    <property type="component" value="Unassembled WGS sequence"/>
</dbReference>
<dbReference type="PANTHER" id="PTHR35484:SF2">
    <property type="entry name" value="OUTER ENVELOPE PORE PROTEIN 37, CHLOROPLASTIC"/>
    <property type="match status" value="1"/>
</dbReference>
<proteinExistence type="predicted"/>
<dbReference type="AlphaFoldDB" id="A0A830BVP9"/>
<dbReference type="OrthoDB" id="1735631at2759"/>
<reference evidence="1" key="1">
    <citation type="submission" date="2020-07" db="EMBL/GenBank/DDBJ databases">
        <title>Ethylene signaling mediates host invasion by parasitic plants.</title>
        <authorList>
            <person name="Yoshida S."/>
        </authorList>
    </citation>
    <scope>NUCLEOTIDE SEQUENCE</scope>
    <source>
        <strain evidence="1">Okayama</strain>
    </source>
</reference>
<dbReference type="GO" id="GO:0009707">
    <property type="term" value="C:chloroplast outer membrane"/>
    <property type="evidence" value="ECO:0007669"/>
    <property type="project" value="TreeGrafter"/>
</dbReference>
<organism evidence="1 2">
    <name type="scientific">Phtheirospermum japonicum</name>
    <dbReference type="NCBI Taxonomy" id="374723"/>
    <lineage>
        <taxon>Eukaryota</taxon>
        <taxon>Viridiplantae</taxon>
        <taxon>Streptophyta</taxon>
        <taxon>Embryophyta</taxon>
        <taxon>Tracheophyta</taxon>
        <taxon>Spermatophyta</taxon>
        <taxon>Magnoliopsida</taxon>
        <taxon>eudicotyledons</taxon>
        <taxon>Gunneridae</taxon>
        <taxon>Pentapetalae</taxon>
        <taxon>asterids</taxon>
        <taxon>lamiids</taxon>
        <taxon>Lamiales</taxon>
        <taxon>Orobanchaceae</taxon>
        <taxon>Orobanchaceae incertae sedis</taxon>
        <taxon>Phtheirospermum</taxon>
    </lineage>
</organism>
<protein>
    <submittedName>
        <fullName evidence="1">Outer envelope pore protein 37 chloroplastic</fullName>
    </submittedName>
</protein>
<gene>
    <name evidence="1" type="ORF">PHJA_001174800</name>
</gene>
<dbReference type="GO" id="GO:0006812">
    <property type="term" value="P:monoatomic cation transport"/>
    <property type="evidence" value="ECO:0007669"/>
    <property type="project" value="InterPro"/>
</dbReference>
<name>A0A830BVP9_9LAMI</name>
<evidence type="ECO:0000313" key="1">
    <source>
        <dbReference type="EMBL" id="GFP90309.1"/>
    </source>
</evidence>
<evidence type="ECO:0000313" key="2">
    <source>
        <dbReference type="Proteomes" id="UP000653305"/>
    </source>
</evidence>
<keyword evidence="2" id="KW-1185">Reference proteome</keyword>
<accession>A0A830BVP9</accession>
<sequence>KPQTPLAESTSDTQLATATNGGESGGFFKLGRPKLRVTSWYVRENNSTFSHKVSCKLLDNLAKLKLSFKNNRKGEVSEPQVSFTSKYFSLLYDVEDSDTLVKAQFEIMPRIQLNAGHQFKVLFENAALFIYYYFF</sequence>
<dbReference type="PANTHER" id="PTHR35484">
    <property type="entry name" value="OUTER ENVELOPE PORE PROTEIN 37, CHLOROPLASTIC"/>
    <property type="match status" value="1"/>
</dbReference>
<dbReference type="InterPro" id="IPR038951">
    <property type="entry name" value="OEP37-like"/>
</dbReference>
<comment type="caution">
    <text evidence="1">The sequence shown here is derived from an EMBL/GenBank/DDBJ whole genome shotgun (WGS) entry which is preliminary data.</text>
</comment>
<feature type="non-terminal residue" evidence="1">
    <location>
        <position position="1"/>
    </location>
</feature>
<dbReference type="GO" id="GO:0005216">
    <property type="term" value="F:monoatomic ion channel activity"/>
    <property type="evidence" value="ECO:0007669"/>
    <property type="project" value="InterPro"/>
</dbReference>
<dbReference type="EMBL" id="BMAC01000215">
    <property type="protein sequence ID" value="GFP90309.1"/>
    <property type="molecule type" value="Genomic_DNA"/>
</dbReference>